<dbReference type="eggNOG" id="KOG4376">
    <property type="taxonomic scope" value="Eukaryota"/>
</dbReference>
<dbReference type="PhylomeDB" id="B4GSJ4"/>
<dbReference type="InterPro" id="IPR051591">
    <property type="entry name" value="UPF0224_FAM112_RNA_Proc"/>
</dbReference>
<dbReference type="InterPro" id="IPR022776">
    <property type="entry name" value="TRM13/UPF0224_CHHC_Znf_dom"/>
</dbReference>
<dbReference type="HOGENOM" id="CLU_2388547_0_0_1"/>
<accession>B4GSJ4</accession>
<dbReference type="GO" id="GO:0055070">
    <property type="term" value="P:copper ion homeostasis"/>
    <property type="evidence" value="ECO:0007669"/>
    <property type="project" value="EnsemblMetazoa"/>
</dbReference>
<keyword evidence="3" id="KW-0862">Zinc</keyword>
<dbReference type="SUPFAM" id="SSF57667">
    <property type="entry name" value="beta-beta-alpha zinc fingers"/>
    <property type="match status" value="1"/>
</dbReference>
<sequence>MSNYLFGTCPYNKNHRIMLFRMPGHIVKCMQNYRGPPLHTCKYNATHRVLDMEEHLKECEDYMKFTETNSYIADSYCIANTIHGTSVLTDEDTV</sequence>
<dbReference type="AlphaFoldDB" id="B4GSJ4"/>
<dbReference type="OMA" id="HRIMLFR"/>
<feature type="domain" description="CHHC U11-48K-type" evidence="4">
    <location>
        <begin position="6"/>
        <end position="33"/>
    </location>
</feature>
<keyword evidence="1" id="KW-0479">Metal-binding</keyword>
<proteinExistence type="predicted"/>
<dbReference type="KEGG" id="dpe:6596515"/>
<protein>
    <submittedName>
        <fullName evidence="5">GL26476</fullName>
    </submittedName>
</protein>
<dbReference type="GO" id="GO:0008270">
    <property type="term" value="F:zinc ion binding"/>
    <property type="evidence" value="ECO:0007669"/>
    <property type="project" value="UniProtKB-KW"/>
</dbReference>
<dbReference type="InterPro" id="IPR036236">
    <property type="entry name" value="Znf_C2H2_sf"/>
</dbReference>
<organism evidence="6">
    <name type="scientific">Drosophila persimilis</name>
    <name type="common">Fruit fly</name>
    <dbReference type="NCBI Taxonomy" id="7234"/>
    <lineage>
        <taxon>Eukaryota</taxon>
        <taxon>Metazoa</taxon>
        <taxon>Ecdysozoa</taxon>
        <taxon>Arthropoda</taxon>
        <taxon>Hexapoda</taxon>
        <taxon>Insecta</taxon>
        <taxon>Pterygota</taxon>
        <taxon>Neoptera</taxon>
        <taxon>Endopterygota</taxon>
        <taxon>Diptera</taxon>
        <taxon>Brachycera</taxon>
        <taxon>Muscomorpha</taxon>
        <taxon>Ephydroidea</taxon>
        <taxon>Drosophilidae</taxon>
        <taxon>Drosophila</taxon>
        <taxon>Sophophora</taxon>
    </lineage>
</organism>
<evidence type="ECO:0000256" key="1">
    <source>
        <dbReference type="ARBA" id="ARBA00022723"/>
    </source>
</evidence>
<name>B4GSJ4_DROPE</name>
<gene>
    <name evidence="5" type="primary">Dper\GL26476</name>
    <name evidence="5" type="ORF">Dper_GL26476</name>
</gene>
<evidence type="ECO:0000313" key="6">
    <source>
        <dbReference type="Proteomes" id="UP000008744"/>
    </source>
</evidence>
<reference evidence="5 6" key="1">
    <citation type="journal article" date="2007" name="Nature">
        <title>Evolution of genes and genomes on the Drosophila phylogeny.</title>
        <authorList>
            <consortium name="Drosophila 12 Genomes Consortium"/>
            <person name="Clark A.G."/>
            <person name="Eisen M.B."/>
            <person name="Smith D.R."/>
            <person name="Bergman C.M."/>
            <person name="Oliver B."/>
            <person name="Markow T.A."/>
            <person name="Kaufman T.C."/>
            <person name="Kellis M."/>
            <person name="Gelbart W."/>
            <person name="Iyer V.N."/>
            <person name="Pollard D.A."/>
            <person name="Sackton T.B."/>
            <person name="Larracuente A.M."/>
            <person name="Singh N.D."/>
            <person name="Abad J.P."/>
            <person name="Abt D.N."/>
            <person name="Adryan B."/>
            <person name="Aguade M."/>
            <person name="Akashi H."/>
            <person name="Anderson W.W."/>
            <person name="Aquadro C.F."/>
            <person name="Ardell D.H."/>
            <person name="Arguello R."/>
            <person name="Artieri C.G."/>
            <person name="Barbash D.A."/>
            <person name="Barker D."/>
            <person name="Barsanti P."/>
            <person name="Batterham P."/>
            <person name="Batzoglou S."/>
            <person name="Begun D."/>
            <person name="Bhutkar A."/>
            <person name="Blanco E."/>
            <person name="Bosak S.A."/>
            <person name="Bradley R.K."/>
            <person name="Brand A.D."/>
            <person name="Brent M.R."/>
            <person name="Brooks A.N."/>
            <person name="Brown R.H."/>
            <person name="Butlin R.K."/>
            <person name="Caggese C."/>
            <person name="Calvi B.R."/>
            <person name="Bernardo de Carvalho A."/>
            <person name="Caspi A."/>
            <person name="Castrezana S."/>
            <person name="Celniker S.E."/>
            <person name="Chang J.L."/>
            <person name="Chapple C."/>
            <person name="Chatterji S."/>
            <person name="Chinwalla A."/>
            <person name="Civetta A."/>
            <person name="Clifton S.W."/>
            <person name="Comeron J.M."/>
            <person name="Costello J.C."/>
            <person name="Coyne J.A."/>
            <person name="Daub J."/>
            <person name="David R.G."/>
            <person name="Delcher A.L."/>
            <person name="Delehaunty K."/>
            <person name="Do C.B."/>
            <person name="Ebling H."/>
            <person name="Edwards K."/>
            <person name="Eickbush T."/>
            <person name="Evans J.D."/>
            <person name="Filipski A."/>
            <person name="Findeiss S."/>
            <person name="Freyhult E."/>
            <person name="Fulton L."/>
            <person name="Fulton R."/>
            <person name="Garcia A.C."/>
            <person name="Gardiner A."/>
            <person name="Garfield D.A."/>
            <person name="Garvin B.E."/>
            <person name="Gibson G."/>
            <person name="Gilbert D."/>
            <person name="Gnerre S."/>
            <person name="Godfrey J."/>
            <person name="Good R."/>
            <person name="Gotea V."/>
            <person name="Gravely B."/>
            <person name="Greenberg A.J."/>
            <person name="Griffiths-Jones S."/>
            <person name="Gross S."/>
            <person name="Guigo R."/>
            <person name="Gustafson E.A."/>
            <person name="Haerty W."/>
            <person name="Hahn M.W."/>
            <person name="Halligan D.L."/>
            <person name="Halpern A.L."/>
            <person name="Halter G.M."/>
            <person name="Han M.V."/>
            <person name="Heger A."/>
            <person name="Hillier L."/>
            <person name="Hinrichs A.S."/>
            <person name="Holmes I."/>
            <person name="Hoskins R.A."/>
            <person name="Hubisz M.J."/>
            <person name="Hultmark D."/>
            <person name="Huntley M.A."/>
            <person name="Jaffe D.B."/>
            <person name="Jagadeeshan S."/>
            <person name="Jeck W.R."/>
            <person name="Johnson J."/>
            <person name="Jones C.D."/>
            <person name="Jordan W.C."/>
            <person name="Karpen G.H."/>
            <person name="Kataoka E."/>
            <person name="Keightley P.D."/>
            <person name="Kheradpour P."/>
            <person name="Kirkness E.F."/>
            <person name="Koerich L.B."/>
            <person name="Kristiansen K."/>
            <person name="Kudrna D."/>
            <person name="Kulathinal R.J."/>
            <person name="Kumar S."/>
            <person name="Kwok R."/>
            <person name="Lander E."/>
            <person name="Langley C.H."/>
            <person name="Lapoint R."/>
            <person name="Lazzaro B.P."/>
            <person name="Lee S.J."/>
            <person name="Levesque L."/>
            <person name="Li R."/>
            <person name="Lin C.F."/>
            <person name="Lin M.F."/>
            <person name="Lindblad-Toh K."/>
            <person name="Llopart A."/>
            <person name="Long M."/>
            <person name="Low L."/>
            <person name="Lozovsky E."/>
            <person name="Lu J."/>
            <person name="Luo M."/>
            <person name="Machado C.A."/>
            <person name="Makalowski W."/>
            <person name="Marzo M."/>
            <person name="Matsuda M."/>
            <person name="Matzkin L."/>
            <person name="McAllister B."/>
            <person name="McBride C.S."/>
            <person name="McKernan B."/>
            <person name="McKernan K."/>
            <person name="Mendez-Lago M."/>
            <person name="Minx P."/>
            <person name="Mollenhauer M.U."/>
            <person name="Montooth K."/>
            <person name="Mount S.M."/>
            <person name="Mu X."/>
            <person name="Myers E."/>
            <person name="Negre B."/>
            <person name="Newfeld S."/>
            <person name="Nielsen R."/>
            <person name="Noor M.A."/>
            <person name="O'Grady P."/>
            <person name="Pachter L."/>
            <person name="Papaceit M."/>
            <person name="Parisi M.J."/>
            <person name="Parisi M."/>
            <person name="Parts L."/>
            <person name="Pedersen J.S."/>
            <person name="Pesole G."/>
            <person name="Phillippy A.M."/>
            <person name="Ponting C.P."/>
            <person name="Pop M."/>
            <person name="Porcelli D."/>
            <person name="Powell J.R."/>
            <person name="Prohaska S."/>
            <person name="Pruitt K."/>
            <person name="Puig M."/>
            <person name="Quesneville H."/>
            <person name="Ram K.R."/>
            <person name="Rand D."/>
            <person name="Rasmussen M.D."/>
            <person name="Reed L.K."/>
            <person name="Reenan R."/>
            <person name="Reily A."/>
            <person name="Remington K.A."/>
            <person name="Rieger T.T."/>
            <person name="Ritchie M.G."/>
            <person name="Robin C."/>
            <person name="Rogers Y.H."/>
            <person name="Rohde C."/>
            <person name="Rozas J."/>
            <person name="Rubenfield M.J."/>
            <person name="Ruiz A."/>
            <person name="Russo S."/>
            <person name="Salzberg S.L."/>
            <person name="Sanchez-Gracia A."/>
            <person name="Saranga D.J."/>
            <person name="Sato H."/>
            <person name="Schaeffer S.W."/>
            <person name="Schatz M.C."/>
            <person name="Schlenke T."/>
            <person name="Schwartz R."/>
            <person name="Segarra C."/>
            <person name="Singh R.S."/>
            <person name="Sirot L."/>
            <person name="Sirota M."/>
            <person name="Sisneros N.B."/>
            <person name="Smith C.D."/>
            <person name="Smith T.F."/>
            <person name="Spieth J."/>
            <person name="Stage D.E."/>
            <person name="Stark A."/>
            <person name="Stephan W."/>
            <person name="Strausberg R.L."/>
            <person name="Strempel S."/>
            <person name="Sturgill D."/>
            <person name="Sutton G."/>
            <person name="Sutton G.G."/>
            <person name="Tao W."/>
            <person name="Teichmann S."/>
            <person name="Tobari Y.N."/>
            <person name="Tomimura Y."/>
            <person name="Tsolas J.M."/>
            <person name="Valente V.L."/>
            <person name="Venter E."/>
            <person name="Venter J.C."/>
            <person name="Vicario S."/>
            <person name="Vieira F.G."/>
            <person name="Vilella A.J."/>
            <person name="Villasante A."/>
            <person name="Walenz B."/>
            <person name="Wang J."/>
            <person name="Wasserman M."/>
            <person name="Watts T."/>
            <person name="Wilson D."/>
            <person name="Wilson R.K."/>
            <person name="Wing R.A."/>
            <person name="Wolfner M.F."/>
            <person name="Wong A."/>
            <person name="Wong G.K."/>
            <person name="Wu C.I."/>
            <person name="Wu G."/>
            <person name="Yamamoto D."/>
            <person name="Yang H.P."/>
            <person name="Yang S.P."/>
            <person name="Yorke J.A."/>
            <person name="Yoshida K."/>
            <person name="Zdobnov E."/>
            <person name="Zhang P."/>
            <person name="Zhang Y."/>
            <person name="Zimin A.V."/>
            <person name="Baldwin J."/>
            <person name="Abdouelleil A."/>
            <person name="Abdulkadir J."/>
            <person name="Abebe A."/>
            <person name="Abera B."/>
            <person name="Abreu J."/>
            <person name="Acer S.C."/>
            <person name="Aftuck L."/>
            <person name="Alexander A."/>
            <person name="An P."/>
            <person name="Anderson E."/>
            <person name="Anderson S."/>
            <person name="Arachi H."/>
            <person name="Azer M."/>
            <person name="Bachantsang P."/>
            <person name="Barry A."/>
            <person name="Bayul T."/>
            <person name="Berlin A."/>
            <person name="Bessette D."/>
            <person name="Bloom T."/>
            <person name="Blye J."/>
            <person name="Boguslavskiy L."/>
            <person name="Bonnet C."/>
            <person name="Boukhgalter B."/>
            <person name="Bourzgui I."/>
            <person name="Brown A."/>
            <person name="Cahill P."/>
            <person name="Channer S."/>
            <person name="Cheshatsang Y."/>
            <person name="Chuda L."/>
            <person name="Citroen M."/>
            <person name="Collymore A."/>
            <person name="Cooke P."/>
            <person name="Costello M."/>
            <person name="D'Aco K."/>
            <person name="Daza R."/>
            <person name="De Haan G."/>
            <person name="DeGray S."/>
            <person name="DeMaso C."/>
            <person name="Dhargay N."/>
            <person name="Dooley K."/>
            <person name="Dooley E."/>
            <person name="Doricent M."/>
            <person name="Dorje P."/>
            <person name="Dorjee K."/>
            <person name="Dupes A."/>
            <person name="Elong R."/>
            <person name="Falk J."/>
            <person name="Farina A."/>
            <person name="Faro S."/>
            <person name="Ferguson D."/>
            <person name="Fisher S."/>
            <person name="Foley C.D."/>
            <person name="Franke A."/>
            <person name="Friedrich D."/>
            <person name="Gadbois L."/>
            <person name="Gearin G."/>
            <person name="Gearin C.R."/>
            <person name="Giannoukos G."/>
            <person name="Goode T."/>
            <person name="Graham J."/>
            <person name="Grandbois E."/>
            <person name="Grewal S."/>
            <person name="Gyaltsen K."/>
            <person name="Hafez N."/>
            <person name="Hagos B."/>
            <person name="Hall J."/>
            <person name="Henson C."/>
            <person name="Hollinger A."/>
            <person name="Honan T."/>
            <person name="Huard M.D."/>
            <person name="Hughes L."/>
            <person name="Hurhula B."/>
            <person name="Husby M.E."/>
            <person name="Kamat A."/>
            <person name="Kanga B."/>
            <person name="Kashin S."/>
            <person name="Khazanovich D."/>
            <person name="Kisner P."/>
            <person name="Lance K."/>
            <person name="Lara M."/>
            <person name="Lee W."/>
            <person name="Lennon N."/>
            <person name="Letendre F."/>
            <person name="LeVine R."/>
            <person name="Lipovsky A."/>
            <person name="Liu X."/>
            <person name="Liu J."/>
            <person name="Liu S."/>
            <person name="Lokyitsang T."/>
            <person name="Lokyitsang Y."/>
            <person name="Lubonja R."/>
            <person name="Lui A."/>
            <person name="MacDonald P."/>
            <person name="Magnisalis V."/>
            <person name="Maru K."/>
            <person name="Matthews C."/>
            <person name="McCusker W."/>
            <person name="McDonough S."/>
            <person name="Mehta T."/>
            <person name="Meldrim J."/>
            <person name="Meneus L."/>
            <person name="Mihai O."/>
            <person name="Mihalev A."/>
            <person name="Mihova T."/>
            <person name="Mittelman R."/>
            <person name="Mlenga V."/>
            <person name="Montmayeur A."/>
            <person name="Mulrain L."/>
            <person name="Navidi A."/>
            <person name="Naylor J."/>
            <person name="Negash T."/>
            <person name="Nguyen T."/>
            <person name="Nguyen N."/>
            <person name="Nicol R."/>
            <person name="Norbu C."/>
            <person name="Norbu N."/>
            <person name="Novod N."/>
            <person name="O'Neill B."/>
            <person name="Osman S."/>
            <person name="Markiewicz E."/>
            <person name="Oyono O.L."/>
            <person name="Patti C."/>
            <person name="Phunkhang P."/>
            <person name="Pierre F."/>
            <person name="Priest M."/>
            <person name="Raghuraman S."/>
            <person name="Rege F."/>
            <person name="Reyes R."/>
            <person name="Rise C."/>
            <person name="Rogov P."/>
            <person name="Ross K."/>
            <person name="Ryan E."/>
            <person name="Settipalli S."/>
            <person name="Shea T."/>
            <person name="Sherpa N."/>
            <person name="Shi L."/>
            <person name="Shih D."/>
            <person name="Sparrow T."/>
            <person name="Spaulding J."/>
            <person name="Stalker J."/>
            <person name="Stange-Thomann N."/>
            <person name="Stavropoulos S."/>
            <person name="Stone C."/>
            <person name="Strader C."/>
            <person name="Tesfaye S."/>
            <person name="Thomson T."/>
            <person name="Thoulutsang Y."/>
            <person name="Thoulutsang D."/>
            <person name="Topham K."/>
            <person name="Topping I."/>
            <person name="Tsamla T."/>
            <person name="Vassiliev H."/>
            <person name="Vo A."/>
            <person name="Wangchuk T."/>
            <person name="Wangdi T."/>
            <person name="Weiand M."/>
            <person name="Wilkinson J."/>
            <person name="Wilson A."/>
            <person name="Yadav S."/>
            <person name="Young G."/>
            <person name="Yu Q."/>
            <person name="Zembek L."/>
            <person name="Zhong D."/>
            <person name="Zimmer A."/>
            <person name="Zwirko Z."/>
            <person name="Jaffe D.B."/>
            <person name="Alvarez P."/>
            <person name="Brockman W."/>
            <person name="Butler J."/>
            <person name="Chin C."/>
            <person name="Gnerre S."/>
            <person name="Grabherr M."/>
            <person name="Kleber M."/>
            <person name="Mauceli E."/>
            <person name="MacCallum I."/>
        </authorList>
    </citation>
    <scope>NUCLEOTIDE SEQUENCE [LARGE SCALE GENOMIC DNA]</scope>
    <source>
        <strain evidence="6">MSH-3 / Tucson 14011-0111.49</strain>
    </source>
</reference>
<dbReference type="Proteomes" id="UP000008744">
    <property type="component" value="Unassembled WGS sequence"/>
</dbReference>
<dbReference type="PANTHER" id="PTHR21402">
    <property type="entry name" value="GAMETOCYTE SPECIFIC FACTOR 1-RELATED"/>
    <property type="match status" value="1"/>
</dbReference>
<dbReference type="Pfam" id="PF05253">
    <property type="entry name" value="zf-U11-48K"/>
    <property type="match status" value="1"/>
</dbReference>
<dbReference type="EMBL" id="CH479189">
    <property type="protein sequence ID" value="EDW25353.1"/>
    <property type="molecule type" value="Genomic_DNA"/>
</dbReference>
<evidence type="ECO:0000259" key="4">
    <source>
        <dbReference type="PROSITE" id="PS51800"/>
    </source>
</evidence>
<dbReference type="PANTHER" id="PTHR21402:SF5">
    <property type="entry name" value="GAMETOCYTE SPECIFIC FACTOR 1"/>
    <property type="match status" value="1"/>
</dbReference>
<dbReference type="PROSITE" id="PS51800">
    <property type="entry name" value="ZF_CHHC_U11_48K"/>
    <property type="match status" value="1"/>
</dbReference>
<keyword evidence="6" id="KW-1185">Reference proteome</keyword>
<evidence type="ECO:0000256" key="2">
    <source>
        <dbReference type="ARBA" id="ARBA00022771"/>
    </source>
</evidence>
<dbReference type="OrthoDB" id="10069248at2759"/>
<evidence type="ECO:0000256" key="3">
    <source>
        <dbReference type="ARBA" id="ARBA00022833"/>
    </source>
</evidence>
<evidence type="ECO:0000313" key="5">
    <source>
        <dbReference type="EMBL" id="EDW25353.1"/>
    </source>
</evidence>
<keyword evidence="2" id="KW-0863">Zinc-finger</keyword>